<feature type="transmembrane region" description="Helical" evidence="3">
    <location>
        <begin position="12"/>
        <end position="33"/>
    </location>
</feature>
<evidence type="ECO:0000256" key="1">
    <source>
        <dbReference type="ARBA" id="ARBA00010617"/>
    </source>
</evidence>
<dbReference type="InterPro" id="IPR002401">
    <property type="entry name" value="Cyt_P450_E_grp-I"/>
</dbReference>
<dbReference type="Gene3D" id="1.10.630.10">
    <property type="entry name" value="Cytochrome P450"/>
    <property type="match status" value="1"/>
</dbReference>
<keyword evidence="2" id="KW-0503">Monooxygenase</keyword>
<protein>
    <submittedName>
        <fullName evidence="5 6">Cytochrome P450 4A24</fullName>
    </submittedName>
</protein>
<keyword evidence="2" id="KW-0349">Heme</keyword>
<sequence>MALESILLNDQVFRMVCIGLISLLLVTMVPRIFQFLKLFRKFQSFPGDPNYSLIFGNLHKLPAVAEDRISYGRTNMLTRHPKYARFWFGPFRPVLTFYHPDTVKLLLKSSTPKSRGFGAVYEHALPWIGEGLIAANGHAWARSRRLLTPAFHFDILRPYMDIYNKAADTLTEKMDELAEKGDKFDICPLMTLCTLEVILKCAMSYDIDIQRMGYHPYAQAAQELGEAWSFRARTLYLWPDFLFRLTKRGRNFFKNCDYVHKVAEEIIAKRKKSMEEEEGPSKGRHLDFLDILLTARDEDGNSMTTKEIRNEVDTFMFAGHDTTACSMPWILYVLIQHPEYMQKVQAEIDALLEDRESDHIQWADLPELPTLAICIKEALRLYPPVPFIQRVLHEPIEVEGKTIHAGCQVTVPIIHLHRNPEVWDRPDEFWPERFLPENMKDLQHFSYIPFSAGSRNCIGQNFALNEEKVLIARMLRRYDMELAKDGPPVARNPQVVLKTEHGMWLTLKRRQL</sequence>
<dbReference type="PANTHER" id="PTHR24291:SF201">
    <property type="entry name" value="CYTOCHROME P450, FAMILY 4, SUBFAMILY B, POLYPEPTIDE 7"/>
    <property type="match status" value="1"/>
</dbReference>
<dbReference type="InterPro" id="IPR001128">
    <property type="entry name" value="Cyt_P450"/>
</dbReference>
<dbReference type="RefSeq" id="XP_035827662.1">
    <property type="nucleotide sequence ID" value="XM_035971769.1"/>
</dbReference>
<dbReference type="Proteomes" id="UP000694888">
    <property type="component" value="Unplaced"/>
</dbReference>
<keyword evidence="2" id="KW-0479">Metal-binding</keyword>
<dbReference type="SUPFAM" id="SSF48264">
    <property type="entry name" value="Cytochrome P450"/>
    <property type="match status" value="1"/>
</dbReference>
<dbReference type="RefSeq" id="XP_005105974.1">
    <property type="nucleotide sequence ID" value="XM_005105917.3"/>
</dbReference>
<evidence type="ECO:0000256" key="2">
    <source>
        <dbReference type="RuleBase" id="RU000461"/>
    </source>
</evidence>
<dbReference type="GeneID" id="101846159"/>
<gene>
    <name evidence="5 6 7" type="primary">LOC101846159</name>
</gene>
<keyword evidence="3" id="KW-1133">Transmembrane helix</keyword>
<accession>A0ABM1VZ18</accession>
<dbReference type="PROSITE" id="PS00086">
    <property type="entry name" value="CYTOCHROME_P450"/>
    <property type="match status" value="1"/>
</dbReference>
<dbReference type="InterPro" id="IPR017972">
    <property type="entry name" value="Cyt_P450_CS"/>
</dbReference>
<keyword evidence="3" id="KW-0472">Membrane</keyword>
<dbReference type="Pfam" id="PF00067">
    <property type="entry name" value="p450"/>
    <property type="match status" value="1"/>
</dbReference>
<dbReference type="InterPro" id="IPR036396">
    <property type="entry name" value="Cyt_P450_sf"/>
</dbReference>
<evidence type="ECO:0000313" key="6">
    <source>
        <dbReference type="RefSeq" id="XP_035827661.1"/>
    </source>
</evidence>
<keyword evidence="2" id="KW-0560">Oxidoreductase</keyword>
<comment type="similarity">
    <text evidence="1 2">Belongs to the cytochrome P450 family.</text>
</comment>
<keyword evidence="2" id="KW-0408">Iron</keyword>
<proteinExistence type="inferred from homology"/>
<keyword evidence="4" id="KW-1185">Reference proteome</keyword>
<reference evidence="5 6" key="1">
    <citation type="submission" date="2025-05" db="UniProtKB">
        <authorList>
            <consortium name="RefSeq"/>
        </authorList>
    </citation>
    <scope>IDENTIFICATION</scope>
</reference>
<evidence type="ECO:0000256" key="3">
    <source>
        <dbReference type="SAM" id="Phobius"/>
    </source>
</evidence>
<dbReference type="CDD" id="cd20659">
    <property type="entry name" value="CYP4B_4F-like"/>
    <property type="match status" value="1"/>
</dbReference>
<evidence type="ECO:0000313" key="4">
    <source>
        <dbReference type="Proteomes" id="UP000694888"/>
    </source>
</evidence>
<keyword evidence="3" id="KW-0812">Transmembrane</keyword>
<dbReference type="RefSeq" id="XP_035827661.1">
    <property type="nucleotide sequence ID" value="XM_035971768.1"/>
</dbReference>
<evidence type="ECO:0000313" key="5">
    <source>
        <dbReference type="RefSeq" id="XP_005105974.1"/>
    </source>
</evidence>
<dbReference type="PRINTS" id="PR00385">
    <property type="entry name" value="P450"/>
</dbReference>
<organism evidence="4 6">
    <name type="scientific">Aplysia californica</name>
    <name type="common">California sea hare</name>
    <dbReference type="NCBI Taxonomy" id="6500"/>
    <lineage>
        <taxon>Eukaryota</taxon>
        <taxon>Metazoa</taxon>
        <taxon>Spiralia</taxon>
        <taxon>Lophotrochozoa</taxon>
        <taxon>Mollusca</taxon>
        <taxon>Gastropoda</taxon>
        <taxon>Heterobranchia</taxon>
        <taxon>Euthyneura</taxon>
        <taxon>Tectipleura</taxon>
        <taxon>Aplysiida</taxon>
        <taxon>Aplysioidea</taxon>
        <taxon>Aplysiidae</taxon>
        <taxon>Aplysia</taxon>
    </lineage>
</organism>
<dbReference type="PANTHER" id="PTHR24291">
    <property type="entry name" value="CYTOCHROME P450 FAMILY 4"/>
    <property type="match status" value="1"/>
</dbReference>
<name>A0ABM1VZ18_APLCA</name>
<dbReference type="InterPro" id="IPR050196">
    <property type="entry name" value="Cytochrome_P450_Monoox"/>
</dbReference>
<evidence type="ECO:0000313" key="7">
    <source>
        <dbReference type="RefSeq" id="XP_035827662.1"/>
    </source>
</evidence>
<dbReference type="PRINTS" id="PR00463">
    <property type="entry name" value="EP450I"/>
</dbReference>